<comment type="subcellular location">
    <subcellularLocation>
        <location evidence="1">Membrane</location>
    </subcellularLocation>
</comment>
<comment type="caution">
    <text evidence="12">The sequence shown here is derived from an EMBL/GenBank/DDBJ whole genome shotgun (WGS) entry which is preliminary data.</text>
</comment>
<reference evidence="13" key="1">
    <citation type="submission" date="2015-01" db="EMBL/GenBank/DDBJ databases">
        <title>The Genome Sequence of Cryptococcus gattii MMRL2647.</title>
        <authorList>
            <consortium name="The Broad Institute Genomics Platform"/>
            <person name="Cuomo C."/>
            <person name="Litvintseva A."/>
            <person name="Chen Y."/>
            <person name="Heitman J."/>
            <person name="Sun S."/>
            <person name="Springer D."/>
            <person name="Dromer F."/>
            <person name="Young S."/>
            <person name="Zeng Q."/>
            <person name="Gargeya S."/>
            <person name="Abouelleil A."/>
            <person name="Alvarado L."/>
            <person name="Chapman S.B."/>
            <person name="Gainer-Dewar J."/>
            <person name="Goldberg J."/>
            <person name="Griggs A."/>
            <person name="Gujja S."/>
            <person name="Hansen M."/>
            <person name="Howarth C."/>
            <person name="Imamovic A."/>
            <person name="Larimer J."/>
            <person name="Murphy C."/>
            <person name="Naylor J."/>
            <person name="Pearson M."/>
            <person name="Priest M."/>
            <person name="Roberts A."/>
            <person name="Saif S."/>
            <person name="Shea T."/>
            <person name="Sykes S."/>
            <person name="Wortman J."/>
            <person name="Nusbaum C."/>
            <person name="Birren B."/>
        </authorList>
    </citation>
    <scope>NUCLEOTIDE SEQUENCE [LARGE SCALE GENOMIC DNA]</scope>
    <source>
        <strain evidence="13">IND107</strain>
    </source>
</reference>
<organism evidence="12 13">
    <name type="scientific">Cryptococcus tetragattii IND107</name>
    <dbReference type="NCBI Taxonomy" id="1296105"/>
    <lineage>
        <taxon>Eukaryota</taxon>
        <taxon>Fungi</taxon>
        <taxon>Dikarya</taxon>
        <taxon>Basidiomycota</taxon>
        <taxon>Agaricomycotina</taxon>
        <taxon>Tremellomycetes</taxon>
        <taxon>Tremellales</taxon>
        <taxon>Cryptococcaceae</taxon>
        <taxon>Cryptococcus</taxon>
        <taxon>Cryptococcus gattii species complex</taxon>
    </lineage>
</organism>
<dbReference type="PANTHER" id="PTHR28189">
    <property type="entry name" value="GUANINE NUCLEOTIDE-BINDING PROTEIN SUBUNIT GAMMA"/>
    <property type="match status" value="1"/>
</dbReference>
<gene>
    <name evidence="12" type="ORF">I308_105769</name>
</gene>
<evidence type="ECO:0000256" key="1">
    <source>
        <dbReference type="ARBA" id="ARBA00004370"/>
    </source>
</evidence>
<name>A0ABR3BK20_9TREE</name>
<dbReference type="Proteomes" id="UP000054399">
    <property type="component" value="Unassembled WGS sequence"/>
</dbReference>
<keyword evidence="5" id="KW-0472">Membrane</keyword>
<dbReference type="InterPro" id="IPR041848">
    <property type="entry name" value="Ste18_fungal"/>
</dbReference>
<evidence type="ECO:0000256" key="6">
    <source>
        <dbReference type="ARBA" id="ARBA00023139"/>
    </source>
</evidence>
<evidence type="ECO:0000256" key="7">
    <source>
        <dbReference type="ARBA" id="ARBA00023224"/>
    </source>
</evidence>
<evidence type="ECO:0000259" key="10">
    <source>
        <dbReference type="SMART" id="SM00224"/>
    </source>
</evidence>
<dbReference type="Gene3D" id="4.10.260.10">
    <property type="entry name" value="Transducin (heterotrimeric G protein), gamma chain"/>
    <property type="match status" value="1"/>
</dbReference>
<keyword evidence="13" id="KW-1185">Reference proteome</keyword>
<dbReference type="InterPro" id="IPR015898">
    <property type="entry name" value="G-protein_gamma-like_dom"/>
</dbReference>
<dbReference type="SMART" id="SM00224">
    <property type="entry name" value="GGL"/>
    <property type="match status" value="1"/>
</dbReference>
<evidence type="ECO:0000256" key="9">
    <source>
        <dbReference type="ARBA" id="ARBA00023289"/>
    </source>
</evidence>
<evidence type="ECO:0000313" key="13">
    <source>
        <dbReference type="Proteomes" id="UP000054399"/>
    </source>
</evidence>
<dbReference type="PANTHER" id="PTHR28189:SF1">
    <property type="entry name" value="GUANINE NUCLEOTIDE-BINDING PROTEIN SUBUNIT GAMMA"/>
    <property type="match status" value="1"/>
</dbReference>
<dbReference type="Pfam" id="PF00631">
    <property type="entry name" value="G-gamma"/>
    <property type="match status" value="1"/>
</dbReference>
<reference evidence="12 13" key="2">
    <citation type="submission" date="2024-01" db="EMBL/GenBank/DDBJ databases">
        <title>Comparative genomics of Cryptococcus and Kwoniella reveals pathogenesis evolution and contrasting modes of karyotype evolution via chromosome fusion or intercentromeric recombination.</title>
        <authorList>
            <person name="Coelho M.A."/>
            <person name="David-Palma M."/>
            <person name="Shea T."/>
            <person name="Bowers K."/>
            <person name="Mcginley-Smith S."/>
            <person name="Mohammad A.W."/>
            <person name="Gnirke A."/>
            <person name="Yurkov A.M."/>
            <person name="Nowrousian M."/>
            <person name="Sun S."/>
            <person name="Cuomo C.A."/>
            <person name="Heitman J."/>
        </authorList>
    </citation>
    <scope>NUCLEOTIDE SEQUENCE [LARGE SCALE GENOMIC DNA]</scope>
    <source>
        <strain evidence="12 13">IND107</strain>
    </source>
</reference>
<dbReference type="InterPro" id="IPR036284">
    <property type="entry name" value="GGL_sf"/>
</dbReference>
<evidence type="ECO:0000256" key="2">
    <source>
        <dbReference type="ARBA" id="ARBA00007431"/>
    </source>
</evidence>
<evidence type="ECO:0000256" key="5">
    <source>
        <dbReference type="ARBA" id="ARBA00023136"/>
    </source>
</evidence>
<evidence type="ECO:0000256" key="3">
    <source>
        <dbReference type="ARBA" id="ARBA00016111"/>
    </source>
</evidence>
<keyword evidence="8" id="KW-0449">Lipoprotein</keyword>
<accession>A0ABR3BK20</accession>
<keyword evidence="9" id="KW-0636">Prenylation</keyword>
<evidence type="ECO:0000256" key="8">
    <source>
        <dbReference type="ARBA" id="ARBA00023288"/>
    </source>
</evidence>
<dbReference type="EMBL" id="ATAM02000011">
    <property type="protein sequence ID" value="KAL0242140.1"/>
    <property type="molecule type" value="Genomic_DNA"/>
</dbReference>
<protein>
    <recommendedName>
        <fullName evidence="3">Guanine nucleotide-binding protein subunit gamma</fullName>
    </recommendedName>
</protein>
<evidence type="ECO:0000313" key="12">
    <source>
        <dbReference type="EMBL" id="KAL0242140.1"/>
    </source>
</evidence>
<feature type="domain" description="G protein gamma" evidence="10">
    <location>
        <begin position="264"/>
        <end position="329"/>
    </location>
</feature>
<evidence type="ECO:0000256" key="4">
    <source>
        <dbReference type="ARBA" id="ARBA00022481"/>
    </source>
</evidence>
<dbReference type="SMART" id="SM01224">
    <property type="entry name" value="G_gamma"/>
    <property type="match status" value="1"/>
</dbReference>
<proteinExistence type="inferred from homology"/>
<dbReference type="GeneID" id="91992624"/>
<keyword evidence="6" id="KW-0564">Palmitate</keyword>
<feature type="domain" description="G protein gamma" evidence="11">
    <location>
        <begin position="261"/>
        <end position="330"/>
    </location>
</feature>
<dbReference type="RefSeq" id="XP_066611522.1">
    <property type="nucleotide sequence ID" value="XM_066760218.1"/>
</dbReference>
<keyword evidence="7" id="KW-0807">Transducer</keyword>
<keyword evidence="4" id="KW-0488">Methylation</keyword>
<comment type="similarity">
    <text evidence="2">Belongs to the G protein gamma family.</text>
</comment>
<dbReference type="SUPFAM" id="SSF48670">
    <property type="entry name" value="Transducin (heterotrimeric G protein), gamma chain"/>
    <property type="match status" value="1"/>
</dbReference>
<sequence length="349" mass="38633">MSSPTRSYSAATRNVLTESLRSIAPSVIEGASKYITDLTAMDKMTKDAIQQLKSGISEVATSIYRESPNHMILQVNKPTYHLKLRDSGLQTTVTYNWSTQYPTKMGESTHTVLAKFVPEVWYRASSIGNGSVESLTPEYYEHLESTAAVMLQECFEDIIDQDGDDLGVSFEAALELMTKKGKQGSESICRSMGASVVDGLDGKDDPDSFFFETDNYSLTPGIDGSLSFTGHLTGEGWRDGSCNFSLRPADWDFSVSAEEVQSAKQRLMEHNYRLREELTRPRVTISVASMNLINYCRATKDPLIPSVWGPLPKSEDPYAPVEQAGCCSGKLESSSSSSFYHPWKLISEL</sequence>
<evidence type="ECO:0000259" key="11">
    <source>
        <dbReference type="SMART" id="SM01224"/>
    </source>
</evidence>